<dbReference type="InterPro" id="IPR027417">
    <property type="entry name" value="P-loop_NTPase"/>
</dbReference>
<protein>
    <submittedName>
        <fullName evidence="2">Uncharacterized protein</fullName>
    </submittedName>
</protein>
<gene>
    <name evidence="2" type="ORF">IE978_23320</name>
    <name evidence="1" type="ORF">IE991_23265</name>
</gene>
<dbReference type="AlphaFoldDB" id="A0A927E1E2"/>
<dbReference type="EMBL" id="JACXSV010000009">
    <property type="protein sequence ID" value="MBD3722888.1"/>
    <property type="molecule type" value="Genomic_DNA"/>
</dbReference>
<accession>A0A927E1E2</accession>
<dbReference type="Gene3D" id="3.40.50.300">
    <property type="entry name" value="P-loop containing nucleotide triphosphate hydrolases"/>
    <property type="match status" value="1"/>
</dbReference>
<comment type="caution">
    <text evidence="2">The sequence shown here is derived from an EMBL/GenBank/DDBJ whole genome shotgun (WGS) entry which is preliminary data.</text>
</comment>
<dbReference type="Proteomes" id="UP000598328">
    <property type="component" value="Unassembled WGS sequence"/>
</dbReference>
<evidence type="ECO:0000313" key="1">
    <source>
        <dbReference type="EMBL" id="MBD3701305.1"/>
    </source>
</evidence>
<dbReference type="Proteomes" id="UP000631473">
    <property type="component" value="Unassembled WGS sequence"/>
</dbReference>
<evidence type="ECO:0000313" key="2">
    <source>
        <dbReference type="EMBL" id="MBD3722888.1"/>
    </source>
</evidence>
<dbReference type="EMBL" id="JACXTI010000002">
    <property type="protein sequence ID" value="MBD3701305.1"/>
    <property type="molecule type" value="Genomic_DNA"/>
</dbReference>
<name>A0A927E1E2_KLEPN</name>
<proteinExistence type="predicted"/>
<reference evidence="2" key="1">
    <citation type="submission" date="2020-07" db="EMBL/GenBank/DDBJ databases">
        <title>Clinical and genomic characterization of carbapenemase-producing Enterobacterales causing secondary infections during the COVID-19 crisis at a New York City hospital.</title>
        <authorList>
            <person name="Gomez-Simmonds A."/>
            <person name="Annavajhala M.K."/>
            <person name="Uhlemann A.-C."/>
        </authorList>
    </citation>
    <scope>NUCLEOTIDE SEQUENCE</scope>
    <source>
        <strain evidence="2">KP1826</strain>
        <strain evidence="1">NK1597</strain>
    </source>
</reference>
<evidence type="ECO:0000313" key="3">
    <source>
        <dbReference type="Proteomes" id="UP000598328"/>
    </source>
</evidence>
<sequence length="151" mass="16912">MALVEKQNLIQCDGLWPLLTLGQRQLERLRSLLDAQSDERPPAQQEAALAQPHGGDVEFVGRPAGSELNADGLNPALQNALDKFTLDVTAKARDGQIDPVFGRDMEIRQMVDILSRRRKTTRSSSVSRAWARPLWWKAWRCALPKATSPTR</sequence>
<organism evidence="2 3">
    <name type="scientific">Klebsiella pneumoniae</name>
    <dbReference type="NCBI Taxonomy" id="573"/>
    <lineage>
        <taxon>Bacteria</taxon>
        <taxon>Pseudomonadati</taxon>
        <taxon>Pseudomonadota</taxon>
        <taxon>Gammaproteobacteria</taxon>
        <taxon>Enterobacterales</taxon>
        <taxon>Enterobacteriaceae</taxon>
        <taxon>Klebsiella/Raoultella group</taxon>
        <taxon>Klebsiella</taxon>
        <taxon>Klebsiella pneumoniae complex</taxon>
    </lineage>
</organism>